<keyword evidence="10" id="KW-0325">Glycoprotein</keyword>
<feature type="transmembrane region" description="Helical" evidence="11">
    <location>
        <begin position="570"/>
        <end position="587"/>
    </location>
</feature>
<comment type="pathway">
    <text evidence="2">Glycolipid biosynthesis; glycosylphosphatidylinositol-anchor biosynthesis.</text>
</comment>
<feature type="transmembrane region" description="Helical" evidence="11">
    <location>
        <begin position="736"/>
        <end position="756"/>
    </location>
</feature>
<keyword evidence="4" id="KW-0337">GPI-anchor biosynthesis</keyword>
<keyword evidence="5" id="KW-0808">Transferase</keyword>
<comment type="caution">
    <text evidence="14">The sequence shown here is derived from an EMBL/GenBank/DDBJ whole genome shotgun (WGS) entry which is preliminary data.</text>
</comment>
<feature type="signal peptide" evidence="12">
    <location>
        <begin position="1"/>
        <end position="26"/>
    </location>
</feature>
<evidence type="ECO:0000259" key="13">
    <source>
        <dbReference type="Pfam" id="PF19316"/>
    </source>
</evidence>
<dbReference type="AlphaFoldDB" id="A0AAW1UVK5"/>
<dbReference type="CDD" id="cd16024">
    <property type="entry name" value="GPI_EPT_2"/>
    <property type="match status" value="1"/>
</dbReference>
<evidence type="ECO:0000256" key="10">
    <source>
        <dbReference type="ARBA" id="ARBA00023180"/>
    </source>
</evidence>
<dbReference type="SUPFAM" id="SSF53649">
    <property type="entry name" value="Alkaline phosphatase-like"/>
    <property type="match status" value="1"/>
</dbReference>
<dbReference type="GO" id="GO:0051267">
    <property type="term" value="F:CP2 mannose-ethanolamine phosphotransferase activity"/>
    <property type="evidence" value="ECO:0007669"/>
    <property type="project" value="TreeGrafter"/>
</dbReference>
<keyword evidence="7" id="KW-0256">Endoplasmic reticulum</keyword>
<keyword evidence="15" id="KW-1185">Reference proteome</keyword>
<evidence type="ECO:0000256" key="2">
    <source>
        <dbReference type="ARBA" id="ARBA00004687"/>
    </source>
</evidence>
<keyword evidence="6 11" id="KW-0812">Transmembrane</keyword>
<proteinExistence type="inferred from homology"/>
<reference evidence="14 15" key="1">
    <citation type="submission" date="2023-03" db="EMBL/GenBank/DDBJ databases">
        <title>Genome insight into feeding habits of ladybird beetles.</title>
        <authorList>
            <person name="Li H.-S."/>
            <person name="Huang Y.-H."/>
            <person name="Pang H."/>
        </authorList>
    </citation>
    <scope>NUCLEOTIDE SEQUENCE [LARGE SCALE GENOMIC DNA]</scope>
    <source>
        <strain evidence="14">SYSU_2023b</strain>
        <tissue evidence="14">Whole body</tissue>
    </source>
</reference>
<dbReference type="GO" id="GO:0005789">
    <property type="term" value="C:endoplasmic reticulum membrane"/>
    <property type="evidence" value="ECO:0007669"/>
    <property type="project" value="UniProtKB-SubCell"/>
</dbReference>
<feature type="domain" description="GPI ethanolamine phosphate transferase 2 C-terminal" evidence="13">
    <location>
        <begin position="613"/>
        <end position="763"/>
    </location>
</feature>
<evidence type="ECO:0000313" key="14">
    <source>
        <dbReference type="EMBL" id="KAK9884012.1"/>
    </source>
</evidence>
<feature type="transmembrane region" description="Helical" evidence="11">
    <location>
        <begin position="691"/>
        <end position="715"/>
    </location>
</feature>
<comment type="subcellular location">
    <subcellularLocation>
        <location evidence="1">Endoplasmic reticulum membrane</location>
        <topology evidence="1">Multi-pass membrane protein</topology>
    </subcellularLocation>
</comment>
<dbReference type="Proteomes" id="UP001431783">
    <property type="component" value="Unassembled WGS sequence"/>
</dbReference>
<feature type="transmembrane region" description="Helical" evidence="11">
    <location>
        <begin position="547"/>
        <end position="564"/>
    </location>
</feature>
<evidence type="ECO:0000256" key="8">
    <source>
        <dbReference type="ARBA" id="ARBA00022989"/>
    </source>
</evidence>
<feature type="transmembrane region" description="Helical" evidence="11">
    <location>
        <begin position="455"/>
        <end position="476"/>
    </location>
</feature>
<keyword evidence="9 11" id="KW-0472">Membrane</keyword>
<feature type="domain" description="GPI ethanolamine phosphate transferase 2 C-terminal" evidence="13">
    <location>
        <begin position="430"/>
        <end position="568"/>
    </location>
</feature>
<evidence type="ECO:0000256" key="12">
    <source>
        <dbReference type="SAM" id="SignalP"/>
    </source>
</evidence>
<dbReference type="InterPro" id="IPR045687">
    <property type="entry name" value="PIGG/GPI7_C"/>
</dbReference>
<evidence type="ECO:0000256" key="11">
    <source>
        <dbReference type="SAM" id="Phobius"/>
    </source>
</evidence>
<keyword evidence="8 11" id="KW-1133">Transmembrane helix</keyword>
<dbReference type="GO" id="GO:0006506">
    <property type="term" value="P:GPI anchor biosynthetic process"/>
    <property type="evidence" value="ECO:0007669"/>
    <property type="project" value="UniProtKB-KW"/>
</dbReference>
<comment type="similarity">
    <text evidence="3">Belongs to the PIGG/PIGN/PIGO family. PIGG subfamily.</text>
</comment>
<dbReference type="PANTHER" id="PTHR23072:SF0">
    <property type="entry name" value="GPI ETHANOLAMINE PHOSPHATE TRANSFERASE 2"/>
    <property type="match status" value="1"/>
</dbReference>
<gene>
    <name evidence="14" type="ORF">WA026_004948</name>
</gene>
<evidence type="ECO:0000256" key="6">
    <source>
        <dbReference type="ARBA" id="ARBA00022692"/>
    </source>
</evidence>
<evidence type="ECO:0000313" key="15">
    <source>
        <dbReference type="Proteomes" id="UP001431783"/>
    </source>
</evidence>
<protein>
    <recommendedName>
        <fullName evidence="13">GPI ethanolamine phosphate transferase 2 C-terminal domain-containing protein</fullName>
    </recommendedName>
</protein>
<dbReference type="Pfam" id="PF19316">
    <property type="entry name" value="PIGO_PIGG"/>
    <property type="match status" value="2"/>
</dbReference>
<feature type="transmembrane region" description="Helical" evidence="11">
    <location>
        <begin position="762"/>
        <end position="782"/>
    </location>
</feature>
<evidence type="ECO:0000256" key="4">
    <source>
        <dbReference type="ARBA" id="ARBA00022502"/>
    </source>
</evidence>
<keyword evidence="12" id="KW-0732">Signal</keyword>
<accession>A0AAW1UVK5</accession>
<organism evidence="14 15">
    <name type="scientific">Henosepilachna vigintioctopunctata</name>
    <dbReference type="NCBI Taxonomy" id="420089"/>
    <lineage>
        <taxon>Eukaryota</taxon>
        <taxon>Metazoa</taxon>
        <taxon>Ecdysozoa</taxon>
        <taxon>Arthropoda</taxon>
        <taxon>Hexapoda</taxon>
        <taxon>Insecta</taxon>
        <taxon>Pterygota</taxon>
        <taxon>Neoptera</taxon>
        <taxon>Endopterygota</taxon>
        <taxon>Coleoptera</taxon>
        <taxon>Polyphaga</taxon>
        <taxon>Cucujiformia</taxon>
        <taxon>Coccinelloidea</taxon>
        <taxon>Coccinellidae</taxon>
        <taxon>Epilachninae</taxon>
        <taxon>Epilachnini</taxon>
        <taxon>Henosepilachna</taxon>
    </lineage>
</organism>
<feature type="transmembrane region" description="Helical" evidence="11">
    <location>
        <begin position="594"/>
        <end position="612"/>
    </location>
</feature>
<evidence type="ECO:0000256" key="5">
    <source>
        <dbReference type="ARBA" id="ARBA00022679"/>
    </source>
</evidence>
<feature type="transmembrane region" description="Helical" evidence="11">
    <location>
        <begin position="409"/>
        <end position="440"/>
    </location>
</feature>
<name>A0AAW1UVK5_9CUCU</name>
<dbReference type="InterPro" id="IPR017850">
    <property type="entry name" value="Alkaline_phosphatase_core_sf"/>
</dbReference>
<evidence type="ECO:0000256" key="1">
    <source>
        <dbReference type="ARBA" id="ARBA00004477"/>
    </source>
</evidence>
<dbReference type="InterPro" id="IPR037674">
    <property type="entry name" value="PIG-G_N"/>
</dbReference>
<dbReference type="EMBL" id="JARQZJ010000092">
    <property type="protein sequence ID" value="KAK9884012.1"/>
    <property type="molecule type" value="Genomic_DNA"/>
</dbReference>
<evidence type="ECO:0000256" key="9">
    <source>
        <dbReference type="ARBA" id="ARBA00023136"/>
    </source>
</evidence>
<dbReference type="InterPro" id="IPR002591">
    <property type="entry name" value="Phosphodiest/P_Trfase"/>
</dbReference>
<dbReference type="InterPro" id="IPR039527">
    <property type="entry name" value="PIGG/GPI7"/>
</dbReference>
<feature type="chain" id="PRO_5043878509" description="GPI ethanolamine phosphate transferase 2 C-terminal domain-containing protein" evidence="12">
    <location>
        <begin position="27"/>
        <end position="796"/>
    </location>
</feature>
<dbReference type="Pfam" id="PF01663">
    <property type="entry name" value="Phosphodiest"/>
    <property type="match status" value="1"/>
</dbReference>
<sequence>MLVNLAFTLINLLFFLFEFFPFRLDSQSTAGISITNDVGSSRREYNRTIVMVVDALRFDFVNERNMPLTSKLIVEHGCLMNVKVASPTVTLPRIKALVTGSVPQFVDIFYNLGNPAHVSDSLIHRSRKQNMTLVFYGDDTWLKVFPEMFDRYEGTTSFFVNDFSEVDNNVTNNMNIELKKEDWNMMILHYLGLDHIGHVYGPFSSIIPTKLQEMDEIFSTLYKETSKMNGKSLVLLTGDHGMKDSGGHGGSTYSETHVPLVILGTACDNGFIDQVDITPNLASLLNLEIPSTSIGKINRNFLKNFTLDEYLSALNYNSKILRNKENLCLKEFELAAELLELYLKSRVSSFALKSIKLFEECSKNISDTLVTKSVKQNVSSMVLSVIFMISSSIISLNNSILHYKRSYTYLFYIILLIIRIFLHEFLSFFVGILIICLLLFKMCKKYEINEKIKKLLNIQFMIILLQPLTWISSSFIEEEQQYWYFMFNSVIVFQFLKKLKNKNFESCLSWLFISICFRFAQTMNQTGDKWASLPDTSDFLMKQENQFYHFTLLIIAIFGIYIFYCRNNDNLLHYGLNTTIVVGIFLLKANILDGLYSVRLIYILIFISLILGKIFHNFWILLITLICRSHNLFFVPIFLYTSYQIILEYKSFISSIALHMMLAKSLFFMQGNGNSLSSVDVTVGYLGLNSYQPIVVFVQILISVYSFHILTHFSLMKAWPKKERQIFNVLYWERSYSMIVTCIVSIIFRNHIFVWSVYAPKLFIESCHTIILVIEIIIYHFVSYMRRNKEVNIFQL</sequence>
<dbReference type="Gene3D" id="3.40.720.10">
    <property type="entry name" value="Alkaline Phosphatase, subunit A"/>
    <property type="match status" value="1"/>
</dbReference>
<evidence type="ECO:0000256" key="3">
    <source>
        <dbReference type="ARBA" id="ARBA00005315"/>
    </source>
</evidence>
<dbReference type="PANTHER" id="PTHR23072">
    <property type="entry name" value="PHOSPHATIDYLINOSITOL GLYCAN-RELATED"/>
    <property type="match status" value="1"/>
</dbReference>
<evidence type="ECO:0000256" key="7">
    <source>
        <dbReference type="ARBA" id="ARBA00022824"/>
    </source>
</evidence>